<accession>A0A450WKE2</accession>
<proteinExistence type="predicted"/>
<organism evidence="1">
    <name type="scientific">Candidatus Kentrum sp. LFY</name>
    <dbReference type="NCBI Taxonomy" id="2126342"/>
    <lineage>
        <taxon>Bacteria</taxon>
        <taxon>Pseudomonadati</taxon>
        <taxon>Pseudomonadota</taxon>
        <taxon>Gammaproteobacteria</taxon>
        <taxon>Candidatus Kentrum</taxon>
    </lineage>
</organism>
<dbReference type="EMBL" id="CAADFN010000032">
    <property type="protein sequence ID" value="VFK17468.1"/>
    <property type="molecule type" value="Genomic_DNA"/>
</dbReference>
<dbReference type="AlphaFoldDB" id="A0A450WKE2"/>
<gene>
    <name evidence="1" type="ORF">BECKLFY1418C_GA0070996_103212</name>
</gene>
<protein>
    <submittedName>
        <fullName evidence="1">Uncharacterized protein</fullName>
    </submittedName>
</protein>
<reference evidence="1" key="1">
    <citation type="submission" date="2019-02" db="EMBL/GenBank/DDBJ databases">
        <authorList>
            <person name="Gruber-Vodicka R. H."/>
            <person name="Seah K. B. B."/>
        </authorList>
    </citation>
    <scope>NUCLEOTIDE SEQUENCE</scope>
    <source>
        <strain evidence="1">BECK_BY7</strain>
    </source>
</reference>
<sequence length="72" mass="7923">MLNSEKPAGIEYHGVAGTTQNCVDAVLGLVQYHVNITKALLLTAGQRHYRYPSPHKLIRIPNRASGHEVLGF</sequence>
<name>A0A450WKE2_9GAMM</name>
<evidence type="ECO:0000313" key="1">
    <source>
        <dbReference type="EMBL" id="VFK17468.1"/>
    </source>
</evidence>